<reference evidence="3" key="1">
    <citation type="submission" date="2021-02" db="EMBL/GenBank/DDBJ databases">
        <authorList>
            <person name="Dougan E. K."/>
            <person name="Rhodes N."/>
            <person name="Thang M."/>
            <person name="Chan C."/>
        </authorList>
    </citation>
    <scope>NUCLEOTIDE SEQUENCE</scope>
</reference>
<evidence type="ECO:0000256" key="1">
    <source>
        <dbReference type="SAM" id="MobiDB-lite"/>
    </source>
</evidence>
<feature type="transmembrane region" description="Helical" evidence="2">
    <location>
        <begin position="251"/>
        <end position="272"/>
    </location>
</feature>
<keyword evidence="2" id="KW-1133">Transmembrane helix</keyword>
<dbReference type="EMBL" id="CAJNNW010030518">
    <property type="protein sequence ID" value="CAE8703684.1"/>
    <property type="molecule type" value="Genomic_DNA"/>
</dbReference>
<dbReference type="AlphaFoldDB" id="A0A813KCU3"/>
<organism evidence="3 4">
    <name type="scientific">Polarella glacialis</name>
    <name type="common">Dinoflagellate</name>
    <dbReference type="NCBI Taxonomy" id="89957"/>
    <lineage>
        <taxon>Eukaryota</taxon>
        <taxon>Sar</taxon>
        <taxon>Alveolata</taxon>
        <taxon>Dinophyceae</taxon>
        <taxon>Suessiales</taxon>
        <taxon>Suessiaceae</taxon>
        <taxon>Polarella</taxon>
    </lineage>
</organism>
<sequence length="291" mass="33222">MAHSEERHYMMVNTSEEDEEDEDGDAEHEVDGDFWTQTMRSVTSQFQKPMTLLPEVSGMASELVALTEGGDRIEEEGSPADVFFRVDMYDSVLVAAFGGVTMNLDGNDQLHVYPGLLFIFCIPLVAIQFWLTFAVGFGMHPVWKKQDADEQEQMVISMKLLPHAVVQLTFFDNLLMTLRCLCRDEPTTWTDIKRVDPDDPKIQHSLFYWLHWSGFIAPAPICALMMKIWIQYWVSVQSCSIILASDGIKEAIFDSLAIGFIIELDVAMWQVVATVMHLDSFENFSFELWPL</sequence>
<feature type="non-terminal residue" evidence="3">
    <location>
        <position position="1"/>
    </location>
</feature>
<feature type="region of interest" description="Disordered" evidence="1">
    <location>
        <begin position="1"/>
        <end position="27"/>
    </location>
</feature>
<proteinExistence type="predicted"/>
<evidence type="ECO:0000313" key="3">
    <source>
        <dbReference type="EMBL" id="CAE8703684.1"/>
    </source>
</evidence>
<accession>A0A813KCU3</accession>
<feature type="compositionally biased region" description="Acidic residues" evidence="1">
    <location>
        <begin position="15"/>
        <end position="27"/>
    </location>
</feature>
<gene>
    <name evidence="3" type="ORF">PGLA2088_LOCUS32922</name>
</gene>
<dbReference type="Proteomes" id="UP000626109">
    <property type="component" value="Unassembled WGS sequence"/>
</dbReference>
<feature type="transmembrane region" description="Helical" evidence="2">
    <location>
        <begin position="206"/>
        <end position="230"/>
    </location>
</feature>
<feature type="transmembrane region" description="Helical" evidence="2">
    <location>
        <begin position="112"/>
        <end position="131"/>
    </location>
</feature>
<keyword evidence="2" id="KW-0472">Membrane</keyword>
<evidence type="ECO:0000313" key="4">
    <source>
        <dbReference type="Proteomes" id="UP000626109"/>
    </source>
</evidence>
<protein>
    <submittedName>
        <fullName evidence="3">Uncharacterized protein</fullName>
    </submittedName>
</protein>
<evidence type="ECO:0000256" key="2">
    <source>
        <dbReference type="SAM" id="Phobius"/>
    </source>
</evidence>
<comment type="caution">
    <text evidence="3">The sequence shown here is derived from an EMBL/GenBank/DDBJ whole genome shotgun (WGS) entry which is preliminary data.</text>
</comment>
<keyword evidence="2" id="KW-0812">Transmembrane</keyword>
<name>A0A813KCU3_POLGL</name>